<evidence type="ECO:0000256" key="1">
    <source>
        <dbReference type="ARBA" id="ARBA00006767"/>
    </source>
</evidence>
<feature type="domain" description="S1 motif" evidence="10">
    <location>
        <begin position="479"/>
        <end position="548"/>
    </location>
</feature>
<feature type="compositionally biased region" description="Acidic residues" evidence="9">
    <location>
        <begin position="624"/>
        <end position="647"/>
    </location>
</feature>
<dbReference type="EMBL" id="CP036281">
    <property type="protein sequence ID" value="QDU80357.1"/>
    <property type="molecule type" value="Genomic_DNA"/>
</dbReference>
<keyword evidence="3" id="KW-0694">RNA-binding</keyword>
<accession>A0A518CMA6</accession>
<proteinExistence type="inferred from homology"/>
<sequence>MVDRSLLRDFAVEDEEIQRILGDDTLMNEIAEGESAMDELYNELASNVDVNQIIEGTIIRVDGEEVLVDIGYKSEGVVFRDEWNEDEDAPEPGQKVQVLLDEIEDHLGFILLSKRKADRIREWEKIIATHAEGDIVRGTVVRKIKGGLLINIGVNVFLPASQVDIRRPSDIADFIGEEIECVILKIDENRRNIVVSRRKLIEDKRERLKSDILAELEDGQIRKGVVKNIADFGAFVDLGGIDGLLHITDMSWGRIDHPSRMVEIDEEIEVMILNIDREKEKIALGLKQKTPSPWENITEKYPVGGKVEGEVVNVMTYGAFVKLEDGIEGLVHISEMSWTKRINHPNELVNIGDKVQVVVLGINEDKQEISLGMKQTQPNPWDDVTAKYPEGGRVKGTVRNLTNYGAFIELEEGVDGLLHVSDMSWTRKISHASEMLKKGDEIECLVLSVDEERRRIALGLKQLDDDPWANEIPTKYNVGTIVTGQVTKITNFGVFVQLEPELEGLLHVSELADEKIEKPEDVVKVGEEIEVRVLRVDEDERKIGLSRKLDADLSEESGESESAGGEGGDRKRPESLKGGTGSSAGPLFSMGASEAETEGETATEAEPEAEATESESDEAKAEPEVEAAEPEAEAEPEVETAEAETSEEEKPAESAE</sequence>
<evidence type="ECO:0000256" key="9">
    <source>
        <dbReference type="SAM" id="MobiDB-lite"/>
    </source>
</evidence>
<dbReference type="PRINTS" id="PR00681">
    <property type="entry name" value="RIBOSOMALS1"/>
</dbReference>
<feature type="domain" description="S1 motif" evidence="10">
    <location>
        <begin position="391"/>
        <end position="461"/>
    </location>
</feature>
<evidence type="ECO:0000313" key="11">
    <source>
        <dbReference type="EMBL" id="QDU80357.1"/>
    </source>
</evidence>
<dbReference type="InterPro" id="IPR003029">
    <property type="entry name" value="S1_domain"/>
</dbReference>
<dbReference type="GO" id="GO:0006412">
    <property type="term" value="P:translation"/>
    <property type="evidence" value="ECO:0007669"/>
    <property type="project" value="InterPro"/>
</dbReference>
<comment type="function">
    <text evidence="6">Binds mRNA; thus facilitating recognition of the initiation point. It is needed to translate mRNA with a short Shine-Dalgarno (SD) purine-rich sequence.</text>
</comment>
<dbReference type="Pfam" id="PF00575">
    <property type="entry name" value="S1"/>
    <property type="match status" value="5"/>
</dbReference>
<keyword evidence="5" id="KW-0687">Ribonucleoprotein</keyword>
<organism evidence="11 12">
    <name type="scientific">Polystyrenella longa</name>
    <dbReference type="NCBI Taxonomy" id="2528007"/>
    <lineage>
        <taxon>Bacteria</taxon>
        <taxon>Pseudomonadati</taxon>
        <taxon>Planctomycetota</taxon>
        <taxon>Planctomycetia</taxon>
        <taxon>Planctomycetales</taxon>
        <taxon>Planctomycetaceae</taxon>
        <taxon>Polystyrenella</taxon>
    </lineage>
</organism>
<dbReference type="GO" id="GO:0003735">
    <property type="term" value="F:structural constituent of ribosome"/>
    <property type="evidence" value="ECO:0007669"/>
    <property type="project" value="InterPro"/>
</dbReference>
<gene>
    <name evidence="11" type="primary">rpsA_2</name>
    <name evidence="11" type="ORF">Pla110_20840</name>
</gene>
<dbReference type="InterPro" id="IPR035104">
    <property type="entry name" value="Ribosomal_protein_S1-like"/>
</dbReference>
<protein>
    <recommendedName>
        <fullName evidence="7">Small ribosomal subunit protein bS1</fullName>
    </recommendedName>
    <alternativeName>
        <fullName evidence="8">30S ribosomal protein S1</fullName>
    </alternativeName>
</protein>
<dbReference type="GO" id="GO:0003729">
    <property type="term" value="F:mRNA binding"/>
    <property type="evidence" value="ECO:0007669"/>
    <property type="project" value="TreeGrafter"/>
</dbReference>
<feature type="domain" description="S1 motif" evidence="10">
    <location>
        <begin position="304"/>
        <end position="374"/>
    </location>
</feature>
<dbReference type="OrthoDB" id="9804077at2"/>
<dbReference type="CDD" id="cd05688">
    <property type="entry name" value="S1_RPS1_repeat_ec3"/>
    <property type="match status" value="1"/>
</dbReference>
<feature type="domain" description="S1 motif" evidence="10">
    <location>
        <begin position="219"/>
        <end position="287"/>
    </location>
</feature>
<dbReference type="KEGG" id="plon:Pla110_20840"/>
<feature type="domain" description="S1 motif" evidence="10">
    <location>
        <begin position="133"/>
        <end position="198"/>
    </location>
</feature>
<evidence type="ECO:0000256" key="2">
    <source>
        <dbReference type="ARBA" id="ARBA00022737"/>
    </source>
</evidence>
<evidence type="ECO:0000256" key="7">
    <source>
        <dbReference type="ARBA" id="ARBA00035293"/>
    </source>
</evidence>
<dbReference type="NCBIfam" id="TIGR00717">
    <property type="entry name" value="rpsA"/>
    <property type="match status" value="1"/>
</dbReference>
<feature type="domain" description="S1 motif" evidence="10">
    <location>
        <begin position="51"/>
        <end position="115"/>
    </location>
</feature>
<evidence type="ECO:0000256" key="8">
    <source>
        <dbReference type="ARBA" id="ARBA00035517"/>
    </source>
</evidence>
<feature type="region of interest" description="Disordered" evidence="9">
    <location>
        <begin position="550"/>
        <end position="656"/>
    </location>
</feature>
<dbReference type="AlphaFoldDB" id="A0A518CMA6"/>
<dbReference type="PROSITE" id="PS50126">
    <property type="entry name" value="S1"/>
    <property type="match status" value="6"/>
</dbReference>
<keyword evidence="4 11" id="KW-0689">Ribosomal protein</keyword>
<evidence type="ECO:0000256" key="5">
    <source>
        <dbReference type="ARBA" id="ARBA00023274"/>
    </source>
</evidence>
<dbReference type="FunFam" id="2.40.50.140:FF:000103">
    <property type="entry name" value="protein RRP5 homolog"/>
    <property type="match status" value="1"/>
</dbReference>
<dbReference type="PANTHER" id="PTHR10724">
    <property type="entry name" value="30S RIBOSOMAL PROTEIN S1"/>
    <property type="match status" value="1"/>
</dbReference>
<dbReference type="PANTHER" id="PTHR10724:SF7">
    <property type="entry name" value="SMALL RIBOSOMAL SUBUNIT PROTEIN BS1C"/>
    <property type="match status" value="1"/>
</dbReference>
<comment type="similarity">
    <text evidence="1">Belongs to the bacterial ribosomal protein bS1 family.</text>
</comment>
<evidence type="ECO:0000259" key="10">
    <source>
        <dbReference type="PROSITE" id="PS50126"/>
    </source>
</evidence>
<dbReference type="CDD" id="cd04465">
    <property type="entry name" value="S1_RPS1_repeat_ec2_hs2"/>
    <property type="match status" value="1"/>
</dbReference>
<dbReference type="InterPro" id="IPR000110">
    <property type="entry name" value="Ribosomal_bS1"/>
</dbReference>
<evidence type="ECO:0000256" key="4">
    <source>
        <dbReference type="ARBA" id="ARBA00022980"/>
    </source>
</evidence>
<dbReference type="SUPFAM" id="SSF50249">
    <property type="entry name" value="Nucleic acid-binding proteins"/>
    <property type="match status" value="6"/>
</dbReference>
<dbReference type="InterPro" id="IPR050437">
    <property type="entry name" value="Ribos_protein_bS1-like"/>
</dbReference>
<dbReference type="Gene3D" id="2.40.50.140">
    <property type="entry name" value="Nucleic acid-binding proteins"/>
    <property type="match status" value="6"/>
</dbReference>
<keyword evidence="2" id="KW-0677">Repeat</keyword>
<dbReference type="InterPro" id="IPR012340">
    <property type="entry name" value="NA-bd_OB-fold"/>
</dbReference>
<name>A0A518CMA6_9PLAN</name>
<dbReference type="FunFam" id="2.40.50.140:FF:000018">
    <property type="entry name" value="30S ribosomal protein S1"/>
    <property type="match status" value="1"/>
</dbReference>
<evidence type="ECO:0000256" key="3">
    <source>
        <dbReference type="ARBA" id="ARBA00022884"/>
    </source>
</evidence>
<evidence type="ECO:0000256" key="6">
    <source>
        <dbReference type="ARBA" id="ARBA00025604"/>
    </source>
</evidence>
<dbReference type="SMART" id="SM00316">
    <property type="entry name" value="S1"/>
    <property type="match status" value="6"/>
</dbReference>
<evidence type="ECO:0000313" key="12">
    <source>
        <dbReference type="Proteomes" id="UP000317178"/>
    </source>
</evidence>
<keyword evidence="12" id="KW-1185">Reference proteome</keyword>
<reference evidence="11 12" key="1">
    <citation type="submission" date="2019-02" db="EMBL/GenBank/DDBJ databases">
        <title>Deep-cultivation of Planctomycetes and their phenomic and genomic characterization uncovers novel biology.</title>
        <authorList>
            <person name="Wiegand S."/>
            <person name="Jogler M."/>
            <person name="Boedeker C."/>
            <person name="Pinto D."/>
            <person name="Vollmers J."/>
            <person name="Rivas-Marin E."/>
            <person name="Kohn T."/>
            <person name="Peeters S.H."/>
            <person name="Heuer A."/>
            <person name="Rast P."/>
            <person name="Oberbeckmann S."/>
            <person name="Bunk B."/>
            <person name="Jeske O."/>
            <person name="Meyerdierks A."/>
            <person name="Storesund J.E."/>
            <person name="Kallscheuer N."/>
            <person name="Luecker S."/>
            <person name="Lage O.M."/>
            <person name="Pohl T."/>
            <person name="Merkel B.J."/>
            <person name="Hornburger P."/>
            <person name="Mueller R.-W."/>
            <person name="Bruemmer F."/>
            <person name="Labrenz M."/>
            <person name="Spormann A.M."/>
            <person name="Op den Camp H."/>
            <person name="Overmann J."/>
            <person name="Amann R."/>
            <person name="Jetten M.S.M."/>
            <person name="Mascher T."/>
            <person name="Medema M.H."/>
            <person name="Devos D.P."/>
            <person name="Kaster A.-K."/>
            <person name="Ovreas L."/>
            <person name="Rohde M."/>
            <person name="Galperin M.Y."/>
            <person name="Jogler C."/>
        </authorList>
    </citation>
    <scope>NUCLEOTIDE SEQUENCE [LARGE SCALE GENOMIC DNA]</scope>
    <source>
        <strain evidence="11 12">Pla110</strain>
    </source>
</reference>
<dbReference type="FunFam" id="2.40.50.140:FF:000011">
    <property type="entry name" value="30S ribosomal protein S1"/>
    <property type="match status" value="2"/>
</dbReference>
<dbReference type="RefSeq" id="WP_144995646.1">
    <property type="nucleotide sequence ID" value="NZ_CP036281.1"/>
</dbReference>
<dbReference type="Proteomes" id="UP000317178">
    <property type="component" value="Chromosome"/>
</dbReference>
<feature type="compositionally biased region" description="Acidic residues" evidence="9">
    <location>
        <begin position="595"/>
        <end position="616"/>
    </location>
</feature>
<dbReference type="GO" id="GO:0022627">
    <property type="term" value="C:cytosolic small ribosomal subunit"/>
    <property type="evidence" value="ECO:0007669"/>
    <property type="project" value="TreeGrafter"/>
</dbReference>